<proteinExistence type="predicted"/>
<evidence type="ECO:0008006" key="8">
    <source>
        <dbReference type="Google" id="ProtNLM"/>
    </source>
</evidence>
<evidence type="ECO:0000256" key="1">
    <source>
        <dbReference type="ARBA" id="ARBA00004370"/>
    </source>
</evidence>
<protein>
    <recommendedName>
        <fullName evidence="8">MAPEG family protein</fullName>
    </recommendedName>
</protein>
<organism evidence="6 7">
    <name type="scientific">Sphingomicrobium lutaoense</name>
    <dbReference type="NCBI Taxonomy" id="515949"/>
    <lineage>
        <taxon>Bacteria</taxon>
        <taxon>Pseudomonadati</taxon>
        <taxon>Pseudomonadota</taxon>
        <taxon>Alphaproteobacteria</taxon>
        <taxon>Sphingomonadales</taxon>
        <taxon>Sphingomonadaceae</taxon>
        <taxon>Sphingomicrobium</taxon>
    </lineage>
</organism>
<dbReference type="Proteomes" id="UP000578569">
    <property type="component" value="Unassembled WGS sequence"/>
</dbReference>
<dbReference type="InterPro" id="IPR023352">
    <property type="entry name" value="MAPEG-like_dom_sf"/>
</dbReference>
<evidence type="ECO:0000256" key="3">
    <source>
        <dbReference type="ARBA" id="ARBA00022989"/>
    </source>
</evidence>
<keyword evidence="3 5" id="KW-1133">Transmembrane helix</keyword>
<dbReference type="AlphaFoldDB" id="A0A839Z1Z0"/>
<dbReference type="SUPFAM" id="SSF161084">
    <property type="entry name" value="MAPEG domain-like"/>
    <property type="match status" value="1"/>
</dbReference>
<keyword evidence="7" id="KW-1185">Reference proteome</keyword>
<name>A0A839Z1Z0_9SPHN</name>
<evidence type="ECO:0000313" key="7">
    <source>
        <dbReference type="Proteomes" id="UP000578569"/>
    </source>
</evidence>
<reference evidence="6 7" key="1">
    <citation type="submission" date="2020-08" db="EMBL/GenBank/DDBJ databases">
        <title>Genomic Encyclopedia of Type Strains, Phase IV (KMG-IV): sequencing the most valuable type-strain genomes for metagenomic binning, comparative biology and taxonomic classification.</title>
        <authorList>
            <person name="Goeker M."/>
        </authorList>
    </citation>
    <scope>NUCLEOTIDE SEQUENCE [LARGE SCALE GENOMIC DNA]</scope>
    <source>
        <strain evidence="6 7">DSM 24194</strain>
    </source>
</reference>
<feature type="transmembrane region" description="Helical" evidence="5">
    <location>
        <begin position="121"/>
        <end position="144"/>
    </location>
</feature>
<keyword evidence="2 5" id="KW-0812">Transmembrane</keyword>
<evidence type="ECO:0000313" key="6">
    <source>
        <dbReference type="EMBL" id="MBB3763753.1"/>
    </source>
</evidence>
<feature type="transmembrane region" description="Helical" evidence="5">
    <location>
        <begin position="75"/>
        <end position="101"/>
    </location>
</feature>
<gene>
    <name evidence="6" type="ORF">FHS50_000776</name>
</gene>
<dbReference type="Gene3D" id="1.20.120.550">
    <property type="entry name" value="Membrane associated eicosanoid/glutathione metabolism-like domain"/>
    <property type="match status" value="1"/>
</dbReference>
<evidence type="ECO:0000256" key="2">
    <source>
        <dbReference type="ARBA" id="ARBA00022692"/>
    </source>
</evidence>
<keyword evidence="4 5" id="KW-0472">Membrane</keyword>
<feature type="transmembrane region" description="Helical" evidence="5">
    <location>
        <begin position="6"/>
        <end position="27"/>
    </location>
</feature>
<dbReference type="RefSeq" id="WP_183933078.1">
    <property type="nucleotide sequence ID" value="NZ_JACICF010000001.1"/>
</dbReference>
<comment type="caution">
    <text evidence="6">The sequence shown here is derived from an EMBL/GenBank/DDBJ whole genome shotgun (WGS) entry which is preliminary data.</text>
</comment>
<dbReference type="EMBL" id="JACICF010000001">
    <property type="protein sequence ID" value="MBB3763753.1"/>
    <property type="molecule type" value="Genomic_DNA"/>
</dbReference>
<evidence type="ECO:0000256" key="4">
    <source>
        <dbReference type="ARBA" id="ARBA00023136"/>
    </source>
</evidence>
<evidence type="ECO:0000256" key="5">
    <source>
        <dbReference type="SAM" id="Phobius"/>
    </source>
</evidence>
<dbReference type="GO" id="GO:0016020">
    <property type="term" value="C:membrane"/>
    <property type="evidence" value="ECO:0007669"/>
    <property type="project" value="UniProtKB-SubCell"/>
</dbReference>
<accession>A0A839Z1Z0</accession>
<dbReference type="InterPro" id="IPR001129">
    <property type="entry name" value="Membr-assoc_MAPEG"/>
</dbReference>
<sequence>MSGSLILLQPLGALLAWSGVMLLWLYFTRMPALRKAGINLKGRRGSRGSDLDGVIADEAQWKAHNYNHLMEQPTLFYASVLALVFLGDASGLSLVLAWAYVAIRIAHSLEQALFNRIAIRFPLFALASLCLLALIAKLAVALFLNDLG</sequence>
<dbReference type="Pfam" id="PF01124">
    <property type="entry name" value="MAPEG"/>
    <property type="match status" value="1"/>
</dbReference>
<comment type="subcellular location">
    <subcellularLocation>
        <location evidence="1">Membrane</location>
    </subcellularLocation>
</comment>